<reference evidence="7 8" key="1">
    <citation type="submission" date="2019-02" db="EMBL/GenBank/DDBJ databases">
        <title>Kribbella capetownensis sp. nov. and Kribbella speibonae sp. nov., isolated from soil.</title>
        <authorList>
            <person name="Curtis S.M."/>
            <person name="Norton I."/>
            <person name="Everest G.J."/>
            <person name="Meyers P.R."/>
        </authorList>
    </citation>
    <scope>NUCLEOTIDE SEQUENCE [LARGE SCALE GENOMIC DNA]</scope>
    <source>
        <strain evidence="7 8">YM55</strain>
    </source>
</reference>
<dbReference type="InterPro" id="IPR051313">
    <property type="entry name" value="Bact_iron-sidero_bind"/>
</dbReference>
<dbReference type="AlphaFoldDB" id="A0A4R0J7A3"/>
<dbReference type="PROSITE" id="PS50983">
    <property type="entry name" value="FE_B12_PBP"/>
    <property type="match status" value="1"/>
</dbReference>
<feature type="domain" description="Fe/B12 periplasmic-binding" evidence="6">
    <location>
        <begin position="48"/>
        <end position="305"/>
    </location>
</feature>
<feature type="signal peptide" evidence="5">
    <location>
        <begin position="1"/>
        <end position="24"/>
    </location>
</feature>
<dbReference type="RefSeq" id="WP_131496370.1">
    <property type="nucleotide sequence ID" value="NZ_SJKC01000001.1"/>
</dbReference>
<accession>A0A4R0J7A3</accession>
<feature type="chain" id="PRO_5020818489" evidence="5">
    <location>
        <begin position="25"/>
        <end position="316"/>
    </location>
</feature>
<comment type="caution">
    <text evidence="7">The sequence shown here is derived from an EMBL/GenBank/DDBJ whole genome shotgun (WGS) entry which is preliminary data.</text>
</comment>
<organism evidence="7 8">
    <name type="scientific">Kribbella speibonae</name>
    <dbReference type="NCBI Taxonomy" id="1572660"/>
    <lineage>
        <taxon>Bacteria</taxon>
        <taxon>Bacillati</taxon>
        <taxon>Actinomycetota</taxon>
        <taxon>Actinomycetes</taxon>
        <taxon>Propionibacteriales</taxon>
        <taxon>Kribbellaceae</taxon>
        <taxon>Kribbella</taxon>
    </lineage>
</organism>
<protein>
    <submittedName>
        <fullName evidence="7">ABC transporter substrate-binding protein</fullName>
    </submittedName>
</protein>
<evidence type="ECO:0000256" key="1">
    <source>
        <dbReference type="ARBA" id="ARBA00004196"/>
    </source>
</evidence>
<evidence type="ECO:0000256" key="5">
    <source>
        <dbReference type="SAM" id="SignalP"/>
    </source>
</evidence>
<keyword evidence="3" id="KW-0813">Transport</keyword>
<dbReference type="PANTHER" id="PTHR30532">
    <property type="entry name" value="IRON III DICITRATE-BINDING PERIPLASMIC PROTEIN"/>
    <property type="match status" value="1"/>
</dbReference>
<comment type="subcellular location">
    <subcellularLocation>
        <location evidence="1">Cell envelope</location>
    </subcellularLocation>
</comment>
<dbReference type="InterPro" id="IPR002491">
    <property type="entry name" value="ABC_transptr_periplasmic_BD"/>
</dbReference>
<evidence type="ECO:0000256" key="2">
    <source>
        <dbReference type="ARBA" id="ARBA00008814"/>
    </source>
</evidence>
<evidence type="ECO:0000259" key="6">
    <source>
        <dbReference type="PROSITE" id="PS50983"/>
    </source>
</evidence>
<comment type="similarity">
    <text evidence="2">Belongs to the bacterial solute-binding protein 8 family.</text>
</comment>
<keyword evidence="4 5" id="KW-0732">Signal</keyword>
<evidence type="ECO:0000313" key="7">
    <source>
        <dbReference type="EMBL" id="TCC42513.1"/>
    </source>
</evidence>
<dbReference type="GO" id="GO:1901678">
    <property type="term" value="P:iron coordination entity transport"/>
    <property type="evidence" value="ECO:0007669"/>
    <property type="project" value="UniProtKB-ARBA"/>
</dbReference>
<evidence type="ECO:0000313" key="8">
    <source>
        <dbReference type="Proteomes" id="UP000294225"/>
    </source>
</evidence>
<dbReference type="Pfam" id="PF01497">
    <property type="entry name" value="Peripla_BP_2"/>
    <property type="match status" value="1"/>
</dbReference>
<name>A0A4R0J7A3_9ACTN</name>
<dbReference type="PROSITE" id="PS51257">
    <property type="entry name" value="PROKAR_LIPOPROTEIN"/>
    <property type="match status" value="1"/>
</dbReference>
<dbReference type="PANTHER" id="PTHR30532:SF24">
    <property type="entry name" value="FERRIC ENTEROBACTIN-BINDING PERIPLASMIC PROTEIN FEPB"/>
    <property type="match status" value="1"/>
</dbReference>
<dbReference type="GO" id="GO:0030288">
    <property type="term" value="C:outer membrane-bounded periplasmic space"/>
    <property type="evidence" value="ECO:0007669"/>
    <property type="project" value="TreeGrafter"/>
</dbReference>
<proteinExistence type="inferred from homology"/>
<dbReference type="EMBL" id="SJKC01000001">
    <property type="protein sequence ID" value="TCC42513.1"/>
    <property type="molecule type" value="Genomic_DNA"/>
</dbReference>
<dbReference type="Gene3D" id="3.40.50.1980">
    <property type="entry name" value="Nitrogenase molybdenum iron protein domain"/>
    <property type="match status" value="2"/>
</dbReference>
<gene>
    <name evidence="7" type="ORF">E0H92_13175</name>
</gene>
<dbReference type="Proteomes" id="UP000294225">
    <property type="component" value="Unassembled WGS sequence"/>
</dbReference>
<evidence type="ECO:0000256" key="3">
    <source>
        <dbReference type="ARBA" id="ARBA00022448"/>
    </source>
</evidence>
<sequence length="316" mass="33752">MKRTLVLALALIAVLAGCSSSTEAAPPAEAVTVKHKYGETKVPPDVSRVATVGWNDQDFVLALGVVPVTTRAWFDNYNDFPWVKEATGGKGVPSAGRDGIDYEAIAAAQPQVILAIYETIDKPTYERLSAIAPTVVQSADYPNEETPWDQQLLLTAKALGKSTEAQALLDQVHAKIDEAKKANPVFAGKVLVEDYGPENGGHYLLGKGDPRRAVFDALGFGAQQVTKEVSDEKVALLDRDVLFVNGATKAQLAKSPVFSRLAVVRSDRTLYTSFESNLSGALSYSGPKALLYALDVLVPQLANALNGRPVADLSNA</sequence>
<evidence type="ECO:0000256" key="4">
    <source>
        <dbReference type="ARBA" id="ARBA00022729"/>
    </source>
</evidence>
<dbReference type="SUPFAM" id="SSF53807">
    <property type="entry name" value="Helical backbone' metal receptor"/>
    <property type="match status" value="1"/>
</dbReference>